<protein>
    <recommendedName>
        <fullName evidence="2">Response regulatory domain-containing protein</fullName>
    </recommendedName>
</protein>
<gene>
    <name evidence="3" type="ORF">S01H1_04086</name>
</gene>
<name>X0SMP4_9ZZZZ</name>
<sequence length="151" mass="17179">MIVDDEPDVMETLKDLLGMCAIDDAADFETAEKLLNRNKYDVAVLDIMGVKGYDLLEIAKKNGIPALMLTAHALSPDNFAKAISEGAKAYIPKEKMTEIDVYLADLLKAQKGDEKPYRWFSRLKSFFETQFGKGWLESYREVRDELEKKYG</sequence>
<dbReference type="InterPro" id="IPR001789">
    <property type="entry name" value="Sig_transdc_resp-reg_receiver"/>
</dbReference>
<evidence type="ECO:0000259" key="2">
    <source>
        <dbReference type="PROSITE" id="PS50110"/>
    </source>
</evidence>
<dbReference type="InterPro" id="IPR011006">
    <property type="entry name" value="CheY-like_superfamily"/>
</dbReference>
<dbReference type="Gene3D" id="3.40.50.2300">
    <property type="match status" value="1"/>
</dbReference>
<proteinExistence type="predicted"/>
<feature type="non-terminal residue" evidence="3">
    <location>
        <position position="151"/>
    </location>
</feature>
<evidence type="ECO:0000256" key="1">
    <source>
        <dbReference type="ARBA" id="ARBA00022553"/>
    </source>
</evidence>
<dbReference type="CDD" id="cd00156">
    <property type="entry name" value="REC"/>
    <property type="match status" value="1"/>
</dbReference>
<reference evidence="3" key="1">
    <citation type="journal article" date="2014" name="Front. Microbiol.">
        <title>High frequency of phylogenetically diverse reductive dehalogenase-homologous genes in deep subseafloor sedimentary metagenomes.</title>
        <authorList>
            <person name="Kawai M."/>
            <person name="Futagami T."/>
            <person name="Toyoda A."/>
            <person name="Takaki Y."/>
            <person name="Nishi S."/>
            <person name="Hori S."/>
            <person name="Arai W."/>
            <person name="Tsubouchi T."/>
            <person name="Morono Y."/>
            <person name="Uchiyama I."/>
            <person name="Ito T."/>
            <person name="Fujiyama A."/>
            <person name="Inagaki F."/>
            <person name="Takami H."/>
        </authorList>
    </citation>
    <scope>NUCLEOTIDE SEQUENCE</scope>
    <source>
        <strain evidence="3">Expedition CK06-06</strain>
    </source>
</reference>
<dbReference type="EMBL" id="BARS01002176">
    <property type="protein sequence ID" value="GAF82343.1"/>
    <property type="molecule type" value="Genomic_DNA"/>
</dbReference>
<dbReference type="PANTHER" id="PTHR44591:SF3">
    <property type="entry name" value="RESPONSE REGULATORY DOMAIN-CONTAINING PROTEIN"/>
    <property type="match status" value="1"/>
</dbReference>
<evidence type="ECO:0000313" key="3">
    <source>
        <dbReference type="EMBL" id="GAF82343.1"/>
    </source>
</evidence>
<keyword evidence="1" id="KW-0597">Phosphoprotein</keyword>
<dbReference type="AlphaFoldDB" id="X0SMP4"/>
<dbReference type="SUPFAM" id="SSF52172">
    <property type="entry name" value="CheY-like"/>
    <property type="match status" value="1"/>
</dbReference>
<dbReference type="Pfam" id="PF00072">
    <property type="entry name" value="Response_reg"/>
    <property type="match status" value="1"/>
</dbReference>
<dbReference type="GO" id="GO:0000160">
    <property type="term" value="P:phosphorelay signal transduction system"/>
    <property type="evidence" value="ECO:0007669"/>
    <property type="project" value="InterPro"/>
</dbReference>
<dbReference type="PROSITE" id="PS50110">
    <property type="entry name" value="RESPONSE_REGULATORY"/>
    <property type="match status" value="1"/>
</dbReference>
<organism evidence="3">
    <name type="scientific">marine sediment metagenome</name>
    <dbReference type="NCBI Taxonomy" id="412755"/>
    <lineage>
        <taxon>unclassified sequences</taxon>
        <taxon>metagenomes</taxon>
        <taxon>ecological metagenomes</taxon>
    </lineage>
</organism>
<dbReference type="SMART" id="SM00448">
    <property type="entry name" value="REC"/>
    <property type="match status" value="1"/>
</dbReference>
<feature type="domain" description="Response regulatory" evidence="2">
    <location>
        <begin position="1"/>
        <end position="108"/>
    </location>
</feature>
<dbReference type="InterPro" id="IPR050595">
    <property type="entry name" value="Bact_response_regulator"/>
</dbReference>
<accession>X0SMP4</accession>
<comment type="caution">
    <text evidence="3">The sequence shown here is derived from an EMBL/GenBank/DDBJ whole genome shotgun (WGS) entry which is preliminary data.</text>
</comment>
<dbReference type="PANTHER" id="PTHR44591">
    <property type="entry name" value="STRESS RESPONSE REGULATOR PROTEIN 1"/>
    <property type="match status" value="1"/>
</dbReference>